<evidence type="ECO:0000313" key="1">
    <source>
        <dbReference type="EMBL" id="MDX6851434.1"/>
    </source>
</evidence>
<dbReference type="Gene3D" id="3.20.20.70">
    <property type="entry name" value="Aldolase class I"/>
    <property type="match status" value="1"/>
</dbReference>
<dbReference type="EMBL" id="JAXAFO010000059">
    <property type="protein sequence ID" value="MDX6851434.1"/>
    <property type="molecule type" value="Genomic_DNA"/>
</dbReference>
<dbReference type="InterPro" id="IPR012062">
    <property type="entry name" value="GatZ/KbaZ-like"/>
</dbReference>
<dbReference type="InterPro" id="IPR013785">
    <property type="entry name" value="Aldolase_TIM"/>
</dbReference>
<proteinExistence type="predicted"/>
<reference evidence="1 2" key="1">
    <citation type="submission" date="2023-11" db="EMBL/GenBank/DDBJ databases">
        <title>Gilvimarinus fulvus sp. nov., isolated from the surface of Kelp.</title>
        <authorList>
            <person name="Sun Y.Y."/>
            <person name="Gong Y."/>
            <person name="Du Z.J."/>
        </authorList>
    </citation>
    <scope>NUCLEOTIDE SEQUENCE [LARGE SCALE GENOMIC DNA]</scope>
    <source>
        <strain evidence="1 2">SDUM040013</strain>
    </source>
</reference>
<comment type="caution">
    <text evidence="1">The sequence shown here is derived from an EMBL/GenBank/DDBJ whole genome shotgun (WGS) entry which is preliminary data.</text>
</comment>
<name>A0ABU4S3C0_9GAMM</name>
<evidence type="ECO:0000313" key="2">
    <source>
        <dbReference type="Proteomes" id="UP001273505"/>
    </source>
</evidence>
<dbReference type="Proteomes" id="UP001273505">
    <property type="component" value="Unassembled WGS sequence"/>
</dbReference>
<dbReference type="Pfam" id="PF08013">
    <property type="entry name" value="GatZ_KbaZ-like"/>
    <property type="match status" value="1"/>
</dbReference>
<protein>
    <submittedName>
        <fullName evidence="1">Class II D-tagatose-bisphosphate aldolase, non-catalytic subunit</fullName>
    </submittedName>
</protein>
<gene>
    <name evidence="1" type="ORF">SCD92_18840</name>
</gene>
<accession>A0ABU4S3C0</accession>
<keyword evidence="2" id="KW-1185">Reference proteome</keyword>
<sequence>MRTNGKKTEMTLPISELFKIDAELEEPFTHLGIGPMSPLIIKAAFELAEELKFPLFFIASRNQIDSYSLGGGYVQGWNQEQFSTEVRRIATSVGFTGIYYLCRDHGGPWQKDTEFKAGLDSTKATQCALTSFSEDIASGFEFLHVDTSVDPEFGRLTPAALATDRVVSIIESLEEIASKSGGGVCYEASLEESNGDFSVVEEFRRFVTLLASSLNDRGLPLPVYMVGNTGTLTKMNRNIGKFDVSVIKALAKICLDNGMILKEHNADYLSGEVLAQHPYLGIGMANVAPEFGYAETRALLELEEEERFYIESGESNSLKASGLKDAFLSEILKSDKWKKWLTPEMKNMSKEELFQSAGFVNDIVLVNGHYHFSSERVEQARLNLYQNATKMNPNGGSSVGETSVKDAIKASIRRYVESFNLIGHTEKVMSVAGCHADV</sequence>
<dbReference type="SUPFAM" id="SSF51569">
    <property type="entry name" value="Aldolase"/>
    <property type="match status" value="1"/>
</dbReference>
<dbReference type="RefSeq" id="WP_302723365.1">
    <property type="nucleotide sequence ID" value="NZ_JAULRU010000611.1"/>
</dbReference>
<organism evidence="1 2">
    <name type="scientific">Gilvimarinus gilvus</name>
    <dbReference type="NCBI Taxonomy" id="3058038"/>
    <lineage>
        <taxon>Bacteria</taxon>
        <taxon>Pseudomonadati</taxon>
        <taxon>Pseudomonadota</taxon>
        <taxon>Gammaproteobacteria</taxon>
        <taxon>Cellvibrionales</taxon>
        <taxon>Cellvibrionaceae</taxon>
        <taxon>Gilvimarinus</taxon>
    </lineage>
</organism>